<organism evidence="1 2">
    <name type="scientific">Fusarium solani subsp. cucurbitae</name>
    <name type="common">Neocosmosporum cucurbitae</name>
    <dbReference type="NCBI Taxonomy" id="2747967"/>
    <lineage>
        <taxon>Eukaryota</taxon>
        <taxon>Fungi</taxon>
        <taxon>Dikarya</taxon>
        <taxon>Ascomycota</taxon>
        <taxon>Pezizomycotina</taxon>
        <taxon>Sordariomycetes</taxon>
        <taxon>Hypocreomycetidae</taxon>
        <taxon>Hypocreales</taxon>
        <taxon>Nectriaceae</taxon>
        <taxon>Fusarium</taxon>
        <taxon>Fusarium solani species complex</taxon>
    </lineage>
</organism>
<name>A0ACD3ZJ49_FUSSC</name>
<accession>A0ACD3ZJ49</accession>
<evidence type="ECO:0000313" key="2">
    <source>
        <dbReference type="Proteomes" id="UP000830768"/>
    </source>
</evidence>
<reference evidence="1" key="1">
    <citation type="submission" date="2021-11" db="EMBL/GenBank/DDBJ databases">
        <title>Fusarium solani-melongenae Genome sequencing and assembly.</title>
        <authorList>
            <person name="Xie S."/>
            <person name="Huang L."/>
            <person name="Zhang X."/>
        </authorList>
    </citation>
    <scope>NUCLEOTIDE SEQUENCE</scope>
    <source>
        <strain evidence="1">CRI 24-3</strain>
    </source>
</reference>
<protein>
    <submittedName>
        <fullName evidence="1">Uncharacterized protein</fullName>
    </submittedName>
</protein>
<gene>
    <name evidence="1" type="ORF">LCI18_012066</name>
</gene>
<keyword evidence="2" id="KW-1185">Reference proteome</keyword>
<dbReference type="Proteomes" id="UP000830768">
    <property type="component" value="Chromosome 10"/>
</dbReference>
<evidence type="ECO:0000313" key="1">
    <source>
        <dbReference type="EMBL" id="UPL01132.1"/>
    </source>
</evidence>
<dbReference type="EMBL" id="CP090038">
    <property type="protein sequence ID" value="UPL01132.1"/>
    <property type="molecule type" value="Genomic_DNA"/>
</dbReference>
<proteinExistence type="predicted"/>
<sequence length="1113" mass="123915">MRRIKSCPSFAGSCNTSDIIPGSAGRRWNRISEIYRAKAFYWELPSTCAYLFSTRQTDIMTIRHDVNGFEAARTPPVQSFDLQAKMFTLDEMIKRRASELQDTPLLGFPEAGVDDYKEHSAIAIDRYADAAVAKLQKMGLKSVDPTLQKAPVVGMLAQSGIHIVIQIIALNRLGYSSFLISTRLACPAITQLLDLADCHTILTTPNFHPVLKEVQQNRSLEILPLLQHSDYCNYDAPRFARDYNPDVESRKVAVIIHSSGSTGLPKPIYLTNRSCIAAFSTNMDMRGLLTSPMFHSHGFYEIFRSIYSGKPLYFCNYNLPLTRESIIQMIDTVQPEILHSVPYVIKLLAETEEGIRVLAGVKLVLYAGSGCPDDLGDRLVENGVYLVGNYGATETGRLMNSTRPEGDKEWSYLRFLPQAEPYCLMDEVAPGLYECVALDGLPSKSTINSDDPPNSFRTRDLFTRHPTRPKLWKYACRLDDRFTLINGEKVLPLPIEGRIRQEEIVKEAIVYGEGRSYPGVLIVKADRAAKMSDEEFLERIWPAVEDANSRAESFSRVPKELVIIVQADTAYPRTDKGTFIRVPVYRQFEKDIEAAYAAYEGQGDQQGALLLEGEELERYLIRQLNEKCGARLSSPEEDFFASGVDSLQCIQMWSLIKREIDLGGRQSQLGQNVLYETGNVKLLARHLEKLRTGEDSEAEDQLQVMKNLVSKYSSFKRHVAGSALQPEKELVLLTGVTGALGAHALAQLTTRPSVGAVWAMVRASNEAAASDRVDSSLATRGLTLTQEQRSKVVALPCDLSKRDLGLGESRIQELSTKLTTVIHSAWAVNFNISVSSFEDQHIKAVHNLIQLTLSVQTPRPARFFFCSSVSSAGGTPRPGSVLESYVPSPAHAQHTGYARSKYVAEHITRNAMKDAGAPARVLRIGQLVGDTNVGEWNTTEGIPLMIQTAETLGALPALNEEMTWLPVNLAASAILDLANLGANAPTDRSLDADLVYHVINPKRFHWSRDMLPSMTSAGLKFETLPTSEWMDRLRNSDRDPSKNPPIKLLDWFEGKYGPKAASSAEKGSLDYLTEKSREDSETLRSVPDVTDVKYVGMMLGRLKARWEENRARL</sequence>